<sequence>MEVYHGFNELLSIISNLMDVIFATNRQYSDKETKKWLNEKFGKFAVGFVSNTN</sequence>
<gene>
    <name evidence="1" type="ORF">DSCA_16480</name>
</gene>
<dbReference type="KEGG" id="dalk:DSCA_16480"/>
<protein>
    <submittedName>
        <fullName evidence="1">Uncharacterized protein</fullName>
    </submittedName>
</protein>
<dbReference type="EMBL" id="AP021874">
    <property type="protein sequence ID" value="BBO67718.1"/>
    <property type="molecule type" value="Genomic_DNA"/>
</dbReference>
<organism evidence="1 2">
    <name type="scientific">Desulfosarcina alkanivorans</name>
    <dbReference type="NCBI Taxonomy" id="571177"/>
    <lineage>
        <taxon>Bacteria</taxon>
        <taxon>Pseudomonadati</taxon>
        <taxon>Thermodesulfobacteriota</taxon>
        <taxon>Desulfobacteria</taxon>
        <taxon>Desulfobacterales</taxon>
        <taxon>Desulfosarcinaceae</taxon>
        <taxon>Desulfosarcina</taxon>
    </lineage>
</organism>
<dbReference type="AlphaFoldDB" id="A0A5K7YF79"/>
<evidence type="ECO:0000313" key="2">
    <source>
        <dbReference type="Proteomes" id="UP000427906"/>
    </source>
</evidence>
<reference evidence="1 2" key="1">
    <citation type="submission" date="2019-11" db="EMBL/GenBank/DDBJ databases">
        <title>Comparative genomics of hydrocarbon-degrading Desulfosarcina strains.</title>
        <authorList>
            <person name="Watanabe M."/>
            <person name="Kojima H."/>
            <person name="Fukui M."/>
        </authorList>
    </citation>
    <scope>NUCLEOTIDE SEQUENCE [LARGE SCALE GENOMIC DNA]</scope>
    <source>
        <strain evidence="1 2">PL12</strain>
    </source>
</reference>
<evidence type="ECO:0000313" key="1">
    <source>
        <dbReference type="EMBL" id="BBO67718.1"/>
    </source>
</evidence>
<name>A0A5K7YF79_9BACT</name>
<dbReference type="Proteomes" id="UP000427906">
    <property type="component" value="Chromosome"/>
</dbReference>
<accession>A0A5K7YF79</accession>
<keyword evidence="2" id="KW-1185">Reference proteome</keyword>
<proteinExistence type="predicted"/>